<name>A0ACC4AVM4_POPAL</name>
<sequence length="341" mass="36953">MAGSASKSFTLILLAMSFYFNSSSAARATPQSSIEFIRTSCSTTIYPDLCYTSLSIHSSTIQTSPKLLANAALNVTLSSAKSTSSKMSSLSRSHGLKPREVSAMKDCVEELSDAVYELKKSIGEMSHAKKSNFRMMISDVQTWVSAALTDESTCTDGFEGDAMNGTLKTAVRGRIVQTAQLTSNALALINNYAFRHEPIYKIDHDSASCQGTQGEVPTCATWTLSGSAYSKRQALGQGYEPFDMSTSRPRCDGFAGNGMNGNFKRAVRGRIVNIAQLTSNALALVNNYALLNGQNDDVLWAIYWNLVTVTAVYNVGRDDQSRGMFFWGFGSSGMPLNRLGP</sequence>
<dbReference type="Proteomes" id="UP000309997">
    <property type="component" value="Unassembled WGS sequence"/>
</dbReference>
<evidence type="ECO:0000313" key="2">
    <source>
        <dbReference type="Proteomes" id="UP000309997"/>
    </source>
</evidence>
<protein>
    <submittedName>
        <fullName evidence="1">Uncharacterized protein</fullName>
    </submittedName>
</protein>
<proteinExistence type="predicted"/>
<accession>A0ACC4AVM4</accession>
<dbReference type="EMBL" id="RCHU02000015">
    <property type="protein sequence ID" value="KAL3570245.1"/>
    <property type="molecule type" value="Genomic_DNA"/>
</dbReference>
<keyword evidence="2" id="KW-1185">Reference proteome</keyword>
<gene>
    <name evidence="1" type="ORF">D5086_027494</name>
</gene>
<reference evidence="1 2" key="1">
    <citation type="journal article" date="2024" name="Plant Biotechnol. J.">
        <title>Genome and CRISPR/Cas9 system of a widespread forest tree (Populus alba) in the world.</title>
        <authorList>
            <person name="Liu Y.J."/>
            <person name="Jiang P.F."/>
            <person name="Han X.M."/>
            <person name="Li X.Y."/>
            <person name="Wang H.M."/>
            <person name="Wang Y.J."/>
            <person name="Wang X.X."/>
            <person name="Zeng Q.Y."/>
        </authorList>
    </citation>
    <scope>NUCLEOTIDE SEQUENCE [LARGE SCALE GENOMIC DNA]</scope>
    <source>
        <strain evidence="2">cv. PAL-ZL1</strain>
    </source>
</reference>
<organism evidence="1 2">
    <name type="scientific">Populus alba</name>
    <name type="common">White poplar</name>
    <dbReference type="NCBI Taxonomy" id="43335"/>
    <lineage>
        <taxon>Eukaryota</taxon>
        <taxon>Viridiplantae</taxon>
        <taxon>Streptophyta</taxon>
        <taxon>Embryophyta</taxon>
        <taxon>Tracheophyta</taxon>
        <taxon>Spermatophyta</taxon>
        <taxon>Magnoliopsida</taxon>
        <taxon>eudicotyledons</taxon>
        <taxon>Gunneridae</taxon>
        <taxon>Pentapetalae</taxon>
        <taxon>rosids</taxon>
        <taxon>fabids</taxon>
        <taxon>Malpighiales</taxon>
        <taxon>Salicaceae</taxon>
        <taxon>Saliceae</taxon>
        <taxon>Populus</taxon>
    </lineage>
</organism>
<evidence type="ECO:0000313" key="1">
    <source>
        <dbReference type="EMBL" id="KAL3570245.1"/>
    </source>
</evidence>
<comment type="caution">
    <text evidence="1">The sequence shown here is derived from an EMBL/GenBank/DDBJ whole genome shotgun (WGS) entry which is preliminary data.</text>
</comment>